<evidence type="ECO:0000256" key="3">
    <source>
        <dbReference type="ARBA" id="ARBA00023163"/>
    </source>
</evidence>
<evidence type="ECO:0000256" key="1">
    <source>
        <dbReference type="ARBA" id="ARBA00023015"/>
    </source>
</evidence>
<dbReference type="Pfam" id="PF12833">
    <property type="entry name" value="HTH_18"/>
    <property type="match status" value="1"/>
</dbReference>
<evidence type="ECO:0000313" key="6">
    <source>
        <dbReference type="Proteomes" id="UP000075473"/>
    </source>
</evidence>
<protein>
    <recommendedName>
        <fullName evidence="4">HTH araC/xylS-type domain-containing protein</fullName>
    </recommendedName>
</protein>
<dbReference type="Gene3D" id="1.10.10.60">
    <property type="entry name" value="Homeodomain-like"/>
    <property type="match status" value="1"/>
</dbReference>
<dbReference type="SMART" id="SM00342">
    <property type="entry name" value="HTH_ARAC"/>
    <property type="match status" value="1"/>
</dbReference>
<dbReference type="PROSITE" id="PS00041">
    <property type="entry name" value="HTH_ARAC_FAMILY_1"/>
    <property type="match status" value="1"/>
</dbReference>
<evidence type="ECO:0000313" key="5">
    <source>
        <dbReference type="EMBL" id="KXU99158.1"/>
    </source>
</evidence>
<evidence type="ECO:0000259" key="4">
    <source>
        <dbReference type="PROSITE" id="PS01124"/>
    </source>
</evidence>
<dbReference type="PATRIC" id="fig|178900.5.peg.2416"/>
<organism evidence="5 6">
    <name type="scientific">Acetobacter cerevisiae</name>
    <dbReference type="NCBI Taxonomy" id="178900"/>
    <lineage>
        <taxon>Bacteria</taxon>
        <taxon>Pseudomonadati</taxon>
        <taxon>Pseudomonadota</taxon>
        <taxon>Alphaproteobacteria</taxon>
        <taxon>Acetobacterales</taxon>
        <taxon>Acetobacteraceae</taxon>
        <taxon>Acetobacter</taxon>
    </lineage>
</organism>
<reference evidence="5 6" key="1">
    <citation type="submission" date="2015-06" db="EMBL/GenBank/DDBJ databases">
        <title>Improved classification and identification of acetic acid bacteria using matrix-assisted laser desorption/ionization time-of-flight mass spectrometry; Gluconobacter nephelii and Gluconobacter uchimurae are later heterotypic synonyms of Gluconobacter japonicus and Gluconobacter oxydans, respectively.</title>
        <authorList>
            <person name="Li L."/>
            <person name="Cleenwerck I."/>
            <person name="De Vuyst L."/>
            <person name="Vandamme P."/>
        </authorList>
    </citation>
    <scope>NUCLEOTIDE SEQUENCE [LARGE SCALE GENOMIC DNA]</scope>
    <source>
        <strain evidence="5 6">LMG 1625</strain>
    </source>
</reference>
<dbReference type="InterPro" id="IPR020449">
    <property type="entry name" value="Tscrpt_reg_AraC-type_HTH"/>
</dbReference>
<keyword evidence="2" id="KW-0238">DNA-binding</keyword>
<dbReference type="EMBL" id="LHZA01000107">
    <property type="protein sequence ID" value="KXU99158.1"/>
    <property type="molecule type" value="Genomic_DNA"/>
</dbReference>
<dbReference type="InterPro" id="IPR009057">
    <property type="entry name" value="Homeodomain-like_sf"/>
</dbReference>
<dbReference type="PROSITE" id="PS01124">
    <property type="entry name" value="HTH_ARAC_FAMILY_2"/>
    <property type="match status" value="1"/>
</dbReference>
<comment type="caution">
    <text evidence="5">The sequence shown here is derived from an EMBL/GenBank/DDBJ whole genome shotgun (WGS) entry which is preliminary data.</text>
</comment>
<dbReference type="InterPro" id="IPR053142">
    <property type="entry name" value="PchR_regulatory_protein"/>
</dbReference>
<accession>A0A149QPD3</accession>
<name>A0A149QPD3_9PROT</name>
<dbReference type="Proteomes" id="UP000075473">
    <property type="component" value="Unassembled WGS sequence"/>
</dbReference>
<dbReference type="AlphaFoldDB" id="A0A149QPD3"/>
<sequence length="295" mass="32380">MHHVRSSAIHRQQPEHLAGQSLLHPLYSKLYNGLSAGFFSSALPATLQGEMDDCPAVLRCSIILSGTCEIIFGGKTHQFHARDVATAYLPATHFQIATSADFSCLEVHITPELLQDMHTPLPWGAADLSPQTPFFSSLKANTSVHKAATGLCQSLRKNQTNGPLSCAAALTILGQSFEQIEAAPQGSPLSRHEKSCLYQARSFLLSRMDKAPTIIELARYSGLNATRLKMGFRILFGCGPYSLFQAHRMEHAKTLLKTHSVTETAMELGYSNMSHFSAAFKRQIGKAPHLYRKEG</sequence>
<feature type="domain" description="HTH araC/xylS-type" evidence="4">
    <location>
        <begin position="198"/>
        <end position="294"/>
    </location>
</feature>
<keyword evidence="1" id="KW-0805">Transcription regulation</keyword>
<dbReference type="InterPro" id="IPR018060">
    <property type="entry name" value="HTH_AraC"/>
</dbReference>
<dbReference type="PRINTS" id="PR00032">
    <property type="entry name" value="HTHARAC"/>
</dbReference>
<dbReference type="RefSeq" id="WP_062247994.1">
    <property type="nucleotide sequence ID" value="NZ_LHZA01000107.1"/>
</dbReference>
<dbReference type="SUPFAM" id="SSF46689">
    <property type="entry name" value="Homeodomain-like"/>
    <property type="match status" value="1"/>
</dbReference>
<dbReference type="GO" id="GO:0003700">
    <property type="term" value="F:DNA-binding transcription factor activity"/>
    <property type="evidence" value="ECO:0007669"/>
    <property type="project" value="InterPro"/>
</dbReference>
<dbReference type="GO" id="GO:0043565">
    <property type="term" value="F:sequence-specific DNA binding"/>
    <property type="evidence" value="ECO:0007669"/>
    <property type="project" value="InterPro"/>
</dbReference>
<dbReference type="PANTHER" id="PTHR47893">
    <property type="entry name" value="REGULATORY PROTEIN PCHR"/>
    <property type="match status" value="1"/>
</dbReference>
<dbReference type="PANTHER" id="PTHR47893:SF1">
    <property type="entry name" value="REGULATORY PROTEIN PCHR"/>
    <property type="match status" value="1"/>
</dbReference>
<evidence type="ECO:0000256" key="2">
    <source>
        <dbReference type="ARBA" id="ARBA00023125"/>
    </source>
</evidence>
<keyword evidence="3" id="KW-0804">Transcription</keyword>
<gene>
    <name evidence="5" type="ORF">AD928_02505</name>
</gene>
<proteinExistence type="predicted"/>
<dbReference type="InterPro" id="IPR018062">
    <property type="entry name" value="HTH_AraC-typ_CS"/>
</dbReference>